<keyword evidence="6 10" id="KW-0547">Nucleotide-binding</keyword>
<evidence type="ECO:0000256" key="1">
    <source>
        <dbReference type="ARBA" id="ARBA00000877"/>
    </source>
</evidence>
<comment type="catalytic activity">
    <reaction evidence="1 10">
        <text>2 ATP = 3',3'-c-di-AMP + 2 diphosphate</text>
        <dbReference type="Rhea" id="RHEA:35655"/>
        <dbReference type="ChEBI" id="CHEBI:30616"/>
        <dbReference type="ChEBI" id="CHEBI:33019"/>
        <dbReference type="ChEBI" id="CHEBI:71500"/>
        <dbReference type="EC" id="2.7.7.85"/>
    </reaction>
</comment>
<dbReference type="GO" id="GO:0106408">
    <property type="term" value="F:diadenylate cyclase activity"/>
    <property type="evidence" value="ECO:0007669"/>
    <property type="project" value="UniProtKB-EC"/>
</dbReference>
<keyword evidence="2 10" id="KW-1003">Cell membrane</keyword>
<comment type="caution">
    <text evidence="12">The sequence shown here is derived from an EMBL/GenBank/DDBJ whole genome shotgun (WGS) entry which is preliminary data.</text>
</comment>
<feature type="transmembrane region" description="Helical" evidence="10">
    <location>
        <begin position="39"/>
        <end position="57"/>
    </location>
</feature>
<evidence type="ECO:0000256" key="7">
    <source>
        <dbReference type="ARBA" id="ARBA00022840"/>
    </source>
</evidence>
<dbReference type="SUPFAM" id="SSF143597">
    <property type="entry name" value="YojJ-like"/>
    <property type="match status" value="1"/>
</dbReference>
<evidence type="ECO:0000256" key="3">
    <source>
        <dbReference type="ARBA" id="ARBA00022679"/>
    </source>
</evidence>
<feature type="domain" description="DAC" evidence="11">
    <location>
        <begin position="80"/>
        <end position="247"/>
    </location>
</feature>
<dbReference type="InterPro" id="IPR050338">
    <property type="entry name" value="DisA"/>
</dbReference>
<dbReference type="EC" id="2.7.7.85" evidence="10"/>
<dbReference type="PANTHER" id="PTHR34185:SF1">
    <property type="entry name" value="DIADENYLATE CYCLASE"/>
    <property type="match status" value="1"/>
</dbReference>
<keyword evidence="4 10" id="KW-0812">Transmembrane</keyword>
<dbReference type="InterPro" id="IPR003390">
    <property type="entry name" value="DNA_integrity_scan_DisA_N"/>
</dbReference>
<proteinExistence type="inferred from homology"/>
<keyword evidence="5 10" id="KW-0548">Nucleotidyltransferase</keyword>
<keyword evidence="3 10" id="KW-0808">Transferase</keyword>
<comment type="similarity">
    <text evidence="10">Belongs to the adenylate cyclase family. DacA/CdaA subfamily.</text>
</comment>
<name>A0A840TU48_9BACT</name>
<evidence type="ECO:0000313" key="13">
    <source>
        <dbReference type="Proteomes" id="UP000557307"/>
    </source>
</evidence>
<evidence type="ECO:0000256" key="5">
    <source>
        <dbReference type="ARBA" id="ARBA00022695"/>
    </source>
</evidence>
<dbReference type="InterPro" id="IPR014046">
    <property type="entry name" value="C-di-AMP_synthase"/>
</dbReference>
<protein>
    <recommendedName>
        <fullName evidence="10">Diadenylate cyclase</fullName>
        <shortName evidence="10">DAC</shortName>
        <ecNumber evidence="10">2.7.7.85</ecNumber>
    </recommendedName>
    <alternativeName>
        <fullName evidence="10">Cyclic-di-AMP synthase</fullName>
        <shortName evidence="10">c-di-AMP synthase</shortName>
    </alternativeName>
</protein>
<dbReference type="Pfam" id="PF19293">
    <property type="entry name" value="CdaA_N"/>
    <property type="match status" value="1"/>
</dbReference>
<dbReference type="GO" id="GO:0004016">
    <property type="term" value="F:adenylate cyclase activity"/>
    <property type="evidence" value="ECO:0007669"/>
    <property type="project" value="UniProtKB-UniRule"/>
</dbReference>
<keyword evidence="9 10" id="KW-0472">Membrane</keyword>
<accession>A0A840TU48</accession>
<evidence type="ECO:0000256" key="9">
    <source>
        <dbReference type="ARBA" id="ARBA00023136"/>
    </source>
</evidence>
<dbReference type="GO" id="GO:0006171">
    <property type="term" value="P:cAMP biosynthetic process"/>
    <property type="evidence" value="ECO:0007669"/>
    <property type="project" value="InterPro"/>
</dbReference>
<evidence type="ECO:0000256" key="8">
    <source>
        <dbReference type="ARBA" id="ARBA00022989"/>
    </source>
</evidence>
<reference evidence="12 13" key="1">
    <citation type="submission" date="2020-08" db="EMBL/GenBank/DDBJ databases">
        <title>Genomic Encyclopedia of Type Strains, Phase IV (KMG-IV): sequencing the most valuable type-strain genomes for metagenomic binning, comparative biology and taxonomic classification.</title>
        <authorList>
            <person name="Goeker M."/>
        </authorList>
    </citation>
    <scope>NUCLEOTIDE SEQUENCE [LARGE SCALE GENOMIC DNA]</scope>
    <source>
        <strain evidence="12 13">DSM 105074</strain>
    </source>
</reference>
<dbReference type="InterPro" id="IPR045585">
    <property type="entry name" value="CdaA_N"/>
</dbReference>
<sequence>MRIGFLTVHWTDILDALLVSILLYQIYYLVRGSIASRVFLGYLLVYIFYLLVKGLGLELVTSILQYFMGVGAVALIVIFQQEIRRFLLIIGKSTVFTNNRFLDKWFGQPSAKIKEETLRIVVDACRGIASDFNGALIVLEKKDNLEKYVQTGEILDAKVSKPLITSLFNQYSALHDGAVIVMDGRVQAARCVLPVADGIDVPSDLGFRHRAAIGMSEATDAAVIVISEQTGRISLSVEGELYSNIPPSELELRLREYLSADIQRPPAKS</sequence>
<evidence type="ECO:0000256" key="2">
    <source>
        <dbReference type="ARBA" id="ARBA00022475"/>
    </source>
</evidence>
<dbReference type="AlphaFoldDB" id="A0A840TU48"/>
<dbReference type="PANTHER" id="PTHR34185">
    <property type="entry name" value="DIADENYLATE CYCLASE"/>
    <property type="match status" value="1"/>
</dbReference>
<dbReference type="EMBL" id="JACHGF010000002">
    <property type="protein sequence ID" value="MBB5283520.1"/>
    <property type="molecule type" value="Genomic_DNA"/>
</dbReference>
<dbReference type="HAMAP" id="MF_01499">
    <property type="entry name" value="DacA"/>
    <property type="match status" value="1"/>
</dbReference>
<evidence type="ECO:0000256" key="4">
    <source>
        <dbReference type="ARBA" id="ARBA00022692"/>
    </source>
</evidence>
<dbReference type="PIRSF" id="PIRSF004793">
    <property type="entry name" value="UCP004793"/>
    <property type="match status" value="1"/>
</dbReference>
<keyword evidence="7 10" id="KW-0067">ATP-binding</keyword>
<evidence type="ECO:0000259" key="11">
    <source>
        <dbReference type="PROSITE" id="PS51794"/>
    </source>
</evidence>
<dbReference type="RefSeq" id="WP_184172982.1">
    <property type="nucleotide sequence ID" value="NZ_JACHGF010000002.1"/>
</dbReference>
<keyword evidence="13" id="KW-1185">Reference proteome</keyword>
<gene>
    <name evidence="10" type="primary">dacA</name>
    <name evidence="12" type="ORF">HNQ92_001646</name>
</gene>
<dbReference type="Gene3D" id="3.40.1700.10">
    <property type="entry name" value="DNA integrity scanning protein, DisA, N-terminal domain"/>
    <property type="match status" value="1"/>
</dbReference>
<evidence type="ECO:0000256" key="10">
    <source>
        <dbReference type="HAMAP-Rule" id="MF_01499"/>
    </source>
</evidence>
<comment type="subunit">
    <text evidence="10">Probably a homodimer.</text>
</comment>
<keyword evidence="8 10" id="KW-1133">Transmembrane helix</keyword>
<dbReference type="PROSITE" id="PS51794">
    <property type="entry name" value="DAC"/>
    <property type="match status" value="1"/>
</dbReference>
<evidence type="ECO:0000256" key="6">
    <source>
        <dbReference type="ARBA" id="ARBA00022741"/>
    </source>
</evidence>
<feature type="transmembrane region" description="Helical" evidence="10">
    <location>
        <begin position="6"/>
        <end position="27"/>
    </location>
</feature>
<organism evidence="12 13">
    <name type="scientific">Rhabdobacter roseus</name>
    <dbReference type="NCBI Taxonomy" id="1655419"/>
    <lineage>
        <taxon>Bacteria</taxon>
        <taxon>Pseudomonadati</taxon>
        <taxon>Bacteroidota</taxon>
        <taxon>Cytophagia</taxon>
        <taxon>Cytophagales</taxon>
        <taxon>Cytophagaceae</taxon>
        <taxon>Rhabdobacter</taxon>
    </lineage>
</organism>
<dbReference type="InterPro" id="IPR034701">
    <property type="entry name" value="CdaA"/>
</dbReference>
<comment type="function">
    <text evidence="10">Catalyzes the condensation of 2 ATP molecules into cyclic di-AMP (c-di-AMP), a second messenger used to regulate differing processes in different bacteria.</text>
</comment>
<comment type="caution">
    <text evidence="10">Lacks conserved residue(s) required for the propagation of feature annotation.</text>
</comment>
<dbReference type="Proteomes" id="UP000557307">
    <property type="component" value="Unassembled WGS sequence"/>
</dbReference>
<evidence type="ECO:0000313" key="12">
    <source>
        <dbReference type="EMBL" id="MBB5283520.1"/>
    </source>
</evidence>
<dbReference type="GO" id="GO:0005524">
    <property type="term" value="F:ATP binding"/>
    <property type="evidence" value="ECO:0007669"/>
    <property type="project" value="UniProtKB-UniRule"/>
</dbReference>
<dbReference type="NCBIfam" id="TIGR00159">
    <property type="entry name" value="diadenylate cyclase CdaA"/>
    <property type="match status" value="1"/>
</dbReference>
<dbReference type="Pfam" id="PF02457">
    <property type="entry name" value="DAC"/>
    <property type="match status" value="1"/>
</dbReference>
<dbReference type="InterPro" id="IPR036888">
    <property type="entry name" value="DNA_integrity_DisA_N_sf"/>
</dbReference>
<feature type="transmembrane region" description="Helical" evidence="10">
    <location>
        <begin position="63"/>
        <end position="79"/>
    </location>
</feature>